<dbReference type="Proteomes" id="UP000280298">
    <property type="component" value="Chromosome"/>
</dbReference>
<sequence>MTYHADVEFLEDCNPALIERNAQEFTRMRDLLDSVEDPVKRAKDGTKWESVHRESYDERLVQVASLVRGLSDGFGKARNALLGYADAVTDAKRHLETGIHHETRLDALVASVATAITRTAQAAEPMRRWEDIRETTGLLDWIAEIGVDADSIREDAEREYSAAEAAFSRARTLEENARRDCLGRLRTAYADLPDFRGGDFKDGQDVIGWIAPMIEEAAQATRMDADTRLPGGDLRKNPFPGAGDARVSPALQDIRNQLKSLPEGDSLWLLDEFGGRDQFIADNKELINAAARQTGLPPDMIAGIALKEVGGKPYVLDSVTETVREAAEGWASPVVPDYLPGPLAGDRDNTSYGPMAVQIRRAAEVLGYDPERLSEDQRDEIRGALKDPAQNLFIASKYLANLKAESEFADVPAEQMTAAQYRELAARYNGGPYYQGEQAQAYADDFEAHRAEAGRALR</sequence>
<protein>
    <submittedName>
        <fullName evidence="1">Uncharacterized protein</fullName>
    </submittedName>
</protein>
<keyword evidence="2" id="KW-1185">Reference proteome</keyword>
<dbReference type="Gene3D" id="1.10.530.10">
    <property type="match status" value="1"/>
</dbReference>
<proteinExistence type="predicted"/>
<organism evidence="1 2">
    <name type="scientific">Streptomyces cyaneochromogenes</name>
    <dbReference type="NCBI Taxonomy" id="2496836"/>
    <lineage>
        <taxon>Bacteria</taxon>
        <taxon>Bacillati</taxon>
        <taxon>Actinomycetota</taxon>
        <taxon>Actinomycetes</taxon>
        <taxon>Kitasatosporales</taxon>
        <taxon>Streptomycetaceae</taxon>
        <taxon>Streptomyces</taxon>
    </lineage>
</organism>
<accession>A0A3S9MMU1</accession>
<dbReference type="AlphaFoldDB" id="A0A3S9MMU1"/>
<reference evidence="1 2" key="1">
    <citation type="journal article" date="2019" name="Int. J. Syst. Evol. Microbiol.">
        <title>Streptomyces cyaneochromogenes sp. nov., a blue pigment-producing actinomycete from manganese-contaminated soil.</title>
        <authorList>
            <person name="Tang X."/>
            <person name="Zhao J."/>
            <person name="Li K."/>
            <person name="Chen Z."/>
            <person name="Sun Y."/>
            <person name="Gao J."/>
        </authorList>
    </citation>
    <scope>NUCLEOTIDE SEQUENCE [LARGE SCALE GENOMIC DNA]</scope>
    <source>
        <strain evidence="1 2">MK-45</strain>
    </source>
</reference>
<dbReference type="EMBL" id="CP034539">
    <property type="protein sequence ID" value="AZQ40486.1"/>
    <property type="molecule type" value="Genomic_DNA"/>
</dbReference>
<dbReference type="KEGG" id="scya:EJ357_20550"/>
<dbReference type="SUPFAM" id="SSF53955">
    <property type="entry name" value="Lysozyme-like"/>
    <property type="match status" value="1"/>
</dbReference>
<evidence type="ECO:0000313" key="2">
    <source>
        <dbReference type="Proteomes" id="UP000280298"/>
    </source>
</evidence>
<evidence type="ECO:0000313" key="1">
    <source>
        <dbReference type="EMBL" id="AZQ40486.1"/>
    </source>
</evidence>
<dbReference type="OrthoDB" id="3943268at2"/>
<gene>
    <name evidence="1" type="ORF">EJ357_20550</name>
</gene>
<dbReference type="InterPro" id="IPR023346">
    <property type="entry name" value="Lysozyme-like_dom_sf"/>
</dbReference>
<name>A0A3S9MMU1_9ACTN</name>